<dbReference type="AlphaFoldDB" id="A0AA48M1Q4"/>
<protein>
    <submittedName>
        <fullName evidence="1">Uncharacterized protein</fullName>
    </submittedName>
</protein>
<name>A0AA48M1Q4_9ZZZZ</name>
<sequence>MTQASRETLTKNIAANLKAELGRLAAGKPWQGAQEKVDLLSVAQTAFATEAAEPVEGKEAQALRAAATRFERLLRRKRDRATRENPSLTKAARARFDEELEVLSRYTHVLNAEARIALAIRDAFDEANRGYAGPQQVPTGLGEDKPLLALTYAALYYTPVRPKSVQALRNALEKWPVLRRP</sequence>
<evidence type="ECO:0000313" key="1">
    <source>
        <dbReference type="EMBL" id="CAJ0859826.1"/>
    </source>
</evidence>
<dbReference type="EMBL" id="OY288114">
    <property type="protein sequence ID" value="CAJ0859826.1"/>
    <property type="molecule type" value="Genomic_DNA"/>
</dbReference>
<proteinExistence type="predicted"/>
<reference evidence="1" key="1">
    <citation type="submission" date="2023-07" db="EMBL/GenBank/DDBJ databases">
        <authorList>
            <person name="Pelsma A.J. K."/>
        </authorList>
    </citation>
    <scope>NUCLEOTIDE SEQUENCE</scope>
</reference>
<gene>
    <name evidence="1" type="ORF">AMST5_01246</name>
</gene>
<accession>A0AA48M1Q4</accession>
<organism evidence="1">
    <name type="scientific">freshwater sediment metagenome</name>
    <dbReference type="NCBI Taxonomy" id="556182"/>
    <lineage>
        <taxon>unclassified sequences</taxon>
        <taxon>metagenomes</taxon>
        <taxon>ecological metagenomes</taxon>
    </lineage>
</organism>